<accession>A0A430AVY4</accession>
<protein>
    <submittedName>
        <fullName evidence="1">Uncharacterized protein</fullName>
    </submittedName>
</protein>
<evidence type="ECO:0000313" key="2">
    <source>
        <dbReference type="Proteomes" id="UP000287605"/>
    </source>
</evidence>
<organism evidence="1 2">
    <name type="scientific">Vagococcus elongatus</name>
    <dbReference type="NCBI Taxonomy" id="180344"/>
    <lineage>
        <taxon>Bacteria</taxon>
        <taxon>Bacillati</taxon>
        <taxon>Bacillota</taxon>
        <taxon>Bacilli</taxon>
        <taxon>Lactobacillales</taxon>
        <taxon>Enterococcaceae</taxon>
        <taxon>Vagococcus</taxon>
    </lineage>
</organism>
<proteinExistence type="predicted"/>
<keyword evidence="2" id="KW-1185">Reference proteome</keyword>
<reference evidence="1 2" key="1">
    <citation type="submission" date="2017-05" db="EMBL/GenBank/DDBJ databases">
        <title>Vagococcus spp. assemblies.</title>
        <authorList>
            <person name="Gulvik C.A."/>
        </authorList>
    </citation>
    <scope>NUCLEOTIDE SEQUENCE [LARGE SCALE GENOMIC DNA]</scope>
    <source>
        <strain evidence="1 2">CCUG 51432</strain>
    </source>
</reference>
<dbReference type="AlphaFoldDB" id="A0A430AVY4"/>
<name>A0A430AVY4_9ENTE</name>
<comment type="caution">
    <text evidence="1">The sequence shown here is derived from an EMBL/GenBank/DDBJ whole genome shotgun (WGS) entry which is preliminary data.</text>
</comment>
<sequence length="70" mass="8391">MPFDNEQALKNALWNIEPVEIRENRVGVCEHCGQSIYESYEYLESDDNEKFCEDSCFLEHAFENYLHKRN</sequence>
<dbReference type="RefSeq" id="WP_126808601.1">
    <property type="nucleotide sequence ID" value="NZ_NGKA01000008.1"/>
</dbReference>
<dbReference type="EMBL" id="NGKA01000008">
    <property type="protein sequence ID" value="RSU12217.1"/>
    <property type="molecule type" value="Genomic_DNA"/>
</dbReference>
<dbReference type="Proteomes" id="UP000287605">
    <property type="component" value="Unassembled WGS sequence"/>
</dbReference>
<gene>
    <name evidence="1" type="ORF">CBF29_06360</name>
</gene>
<evidence type="ECO:0000313" key="1">
    <source>
        <dbReference type="EMBL" id="RSU12217.1"/>
    </source>
</evidence>